<accession>A0A1A9X206</accession>
<dbReference type="GO" id="GO:2000045">
    <property type="term" value="P:regulation of G1/S transition of mitotic cell cycle"/>
    <property type="evidence" value="ECO:0007669"/>
    <property type="project" value="TreeGrafter"/>
</dbReference>
<evidence type="ECO:0000256" key="2">
    <source>
        <dbReference type="ARBA" id="ARBA00022942"/>
    </source>
</evidence>
<dbReference type="GO" id="GO:0061136">
    <property type="term" value="P:regulation of proteasomal protein catabolic process"/>
    <property type="evidence" value="ECO:0007669"/>
    <property type="project" value="TreeGrafter"/>
</dbReference>
<evidence type="ECO:0008006" key="7">
    <source>
        <dbReference type="Google" id="ProtNLM"/>
    </source>
</evidence>
<dbReference type="PANTHER" id="PTHR10660">
    <property type="entry name" value="PROTEASOME REGULATOR PA28"/>
    <property type="match status" value="1"/>
</dbReference>
<name>A0A1A9X206_9MUSC</name>
<evidence type="ECO:0000313" key="5">
    <source>
        <dbReference type="EnsemblMetazoa" id="GBRI041337-PA"/>
    </source>
</evidence>
<dbReference type="GO" id="GO:0061133">
    <property type="term" value="F:endopeptidase activator activity"/>
    <property type="evidence" value="ECO:0007669"/>
    <property type="project" value="TreeGrafter"/>
</dbReference>
<dbReference type="GO" id="GO:0008537">
    <property type="term" value="C:proteasome activator complex"/>
    <property type="evidence" value="ECO:0007669"/>
    <property type="project" value="InterPro"/>
</dbReference>
<dbReference type="InterPro" id="IPR036996">
    <property type="entry name" value="PA28_N_sf"/>
</dbReference>
<dbReference type="EnsemblMetazoa" id="GBRI041337-RA">
    <property type="protein sequence ID" value="GBRI041337-PA"/>
    <property type="gene ID" value="GBRI041337"/>
</dbReference>
<keyword evidence="2" id="KW-0647">Proteasome</keyword>
<evidence type="ECO:0000313" key="6">
    <source>
        <dbReference type="Proteomes" id="UP000091820"/>
    </source>
</evidence>
<dbReference type="InterPro" id="IPR036252">
    <property type="entry name" value="Proteasome_activ_sf"/>
</dbReference>
<dbReference type="InterPro" id="IPR036997">
    <property type="entry name" value="PA28_C_sf"/>
</dbReference>
<proteinExistence type="inferred from homology"/>
<evidence type="ECO:0000256" key="1">
    <source>
        <dbReference type="ARBA" id="ARBA00005883"/>
    </source>
</evidence>
<dbReference type="AlphaFoldDB" id="A0A1A9X206"/>
<keyword evidence="6" id="KW-1185">Reference proteome</keyword>
<reference evidence="5" key="2">
    <citation type="submission" date="2020-05" db="UniProtKB">
        <authorList>
            <consortium name="EnsemblMetazoa"/>
        </authorList>
    </citation>
    <scope>IDENTIFICATION</scope>
    <source>
        <strain evidence="5">IAEA</strain>
    </source>
</reference>
<protein>
    <recommendedName>
        <fullName evidence="7">Proteasome activator PA28 C-terminal domain-containing protein</fullName>
    </recommendedName>
</protein>
<dbReference type="InterPro" id="IPR003186">
    <property type="entry name" value="PA28_C"/>
</dbReference>
<dbReference type="VEuPathDB" id="VectorBase:GBRI041337"/>
<dbReference type="Proteomes" id="UP000091820">
    <property type="component" value="Unassembled WGS sequence"/>
</dbReference>
<dbReference type="GO" id="GO:0005654">
    <property type="term" value="C:nucleoplasm"/>
    <property type="evidence" value="ECO:0007669"/>
    <property type="project" value="TreeGrafter"/>
</dbReference>
<dbReference type="SUPFAM" id="SSF47216">
    <property type="entry name" value="Proteasome activator"/>
    <property type="match status" value="1"/>
</dbReference>
<dbReference type="Pfam" id="PF02251">
    <property type="entry name" value="PA28_N"/>
    <property type="match status" value="1"/>
</dbReference>
<dbReference type="Gene3D" id="1.20.120.180">
    <property type="entry name" value="Proteasome activator pa28, C-terminal domain"/>
    <property type="match status" value="1"/>
</dbReference>
<dbReference type="InterPro" id="IPR003185">
    <property type="entry name" value="Proteasome_activ_PA28_N"/>
</dbReference>
<sequence length="339" mass="38676">MYVSQVTYIQQSNGNTKCNLGTFRLLSIANKKDSKIICKIKEKSLQSEMIIKTEMDIDTKTKVNADNEVDLDSNIKGKLDVYSKTEIDSVTQDKLSSVGKANADDMDSDSKINLASKPEVITDGKVDAHAHNEPKIDAEGKTKAVADSKIKVNGIEYLIHLQKRKKYKEFLTRTVEQIIKKGLPQELLQLAELLATPILQDGRLTVVSENLNIPATLDNYDDGEAILPEDIIPTGLLRMWIRFMIPKIDGFRVLNRETKSVETLALYIFKQISDYFTSRMEILSKIANYPRIDDYRRAIIDIDEKQWSTLSMLVCEIENEYLELYDLVKNYVCDKTFML</sequence>
<dbReference type="InterPro" id="IPR009077">
    <property type="entry name" value="Proteasome_activ_PA28"/>
</dbReference>
<reference evidence="6" key="1">
    <citation type="submission" date="2014-03" db="EMBL/GenBank/DDBJ databases">
        <authorList>
            <person name="Aksoy S."/>
            <person name="Warren W."/>
            <person name="Wilson R.K."/>
        </authorList>
    </citation>
    <scope>NUCLEOTIDE SEQUENCE [LARGE SCALE GENOMIC DNA]</scope>
    <source>
        <strain evidence="6">IAEA</strain>
    </source>
</reference>
<dbReference type="Gene3D" id="1.20.5.120">
    <property type="entry name" value="Proteasome activator pa28, N-terminal domain"/>
    <property type="match status" value="1"/>
</dbReference>
<feature type="domain" description="Proteasome activator PA28 C-terminal" evidence="4">
    <location>
        <begin position="236"/>
        <end position="330"/>
    </location>
</feature>
<dbReference type="GO" id="GO:0005737">
    <property type="term" value="C:cytoplasm"/>
    <property type="evidence" value="ECO:0007669"/>
    <property type="project" value="TreeGrafter"/>
</dbReference>
<feature type="domain" description="Proteasome activator PA28 N-terminal" evidence="3">
    <location>
        <begin position="165"/>
        <end position="214"/>
    </location>
</feature>
<dbReference type="STRING" id="37001.A0A1A9X206"/>
<dbReference type="Pfam" id="PF02252">
    <property type="entry name" value="PA28_C"/>
    <property type="match status" value="1"/>
</dbReference>
<organism evidence="5 6">
    <name type="scientific">Glossina brevipalpis</name>
    <dbReference type="NCBI Taxonomy" id="37001"/>
    <lineage>
        <taxon>Eukaryota</taxon>
        <taxon>Metazoa</taxon>
        <taxon>Ecdysozoa</taxon>
        <taxon>Arthropoda</taxon>
        <taxon>Hexapoda</taxon>
        <taxon>Insecta</taxon>
        <taxon>Pterygota</taxon>
        <taxon>Neoptera</taxon>
        <taxon>Endopterygota</taxon>
        <taxon>Diptera</taxon>
        <taxon>Brachycera</taxon>
        <taxon>Muscomorpha</taxon>
        <taxon>Hippoboscoidea</taxon>
        <taxon>Glossinidae</taxon>
        <taxon>Glossina</taxon>
    </lineage>
</organism>
<dbReference type="PANTHER" id="PTHR10660:SF2">
    <property type="entry name" value="LD45860P"/>
    <property type="match status" value="1"/>
</dbReference>
<comment type="similarity">
    <text evidence="1">Belongs to the PA28 family.</text>
</comment>
<evidence type="ECO:0000259" key="3">
    <source>
        <dbReference type="Pfam" id="PF02251"/>
    </source>
</evidence>
<evidence type="ECO:0000259" key="4">
    <source>
        <dbReference type="Pfam" id="PF02252"/>
    </source>
</evidence>